<sequence>MRTADDHGRSGARPAPGPADRLRRSAARWEDLLSVGLGLLVAIGLVLAWLVGTAAYGAVAERGAAEHSERAATEAVITERAAPIGDLQAGMQAVTVRWTAPDGTERTDRTSTPGLHEVGDRITVWVGPGGTLTTPPATAEDAVTVGFGAGFMTVLLWGVLVLGAGFLAFRWTAGRFARAWELDWAGVEPQWTGRRAG</sequence>
<evidence type="ECO:0000313" key="4">
    <source>
        <dbReference type="Proteomes" id="UP001501414"/>
    </source>
</evidence>
<gene>
    <name evidence="3" type="ORF">GCM10009613_01740</name>
</gene>
<evidence type="ECO:0000256" key="2">
    <source>
        <dbReference type="SAM" id="Phobius"/>
    </source>
</evidence>
<keyword evidence="4" id="KW-1185">Reference proteome</keyword>
<keyword evidence="2" id="KW-0812">Transmembrane</keyword>
<feature type="region of interest" description="Disordered" evidence="1">
    <location>
        <begin position="1"/>
        <end position="21"/>
    </location>
</feature>
<reference evidence="3 4" key="1">
    <citation type="journal article" date="2019" name="Int. J. Syst. Evol. Microbiol.">
        <title>The Global Catalogue of Microorganisms (GCM) 10K type strain sequencing project: providing services to taxonomists for standard genome sequencing and annotation.</title>
        <authorList>
            <consortium name="The Broad Institute Genomics Platform"/>
            <consortium name="The Broad Institute Genome Sequencing Center for Infectious Disease"/>
            <person name="Wu L."/>
            <person name="Ma J."/>
        </authorList>
    </citation>
    <scope>NUCLEOTIDE SEQUENCE [LARGE SCALE GENOMIC DNA]</scope>
    <source>
        <strain evidence="3 4">JCM 11896</strain>
    </source>
</reference>
<organism evidence="3 4">
    <name type="scientific">Pseudonocardia kongjuensis</name>
    <dbReference type="NCBI Taxonomy" id="102227"/>
    <lineage>
        <taxon>Bacteria</taxon>
        <taxon>Bacillati</taxon>
        <taxon>Actinomycetota</taxon>
        <taxon>Actinomycetes</taxon>
        <taxon>Pseudonocardiales</taxon>
        <taxon>Pseudonocardiaceae</taxon>
        <taxon>Pseudonocardia</taxon>
    </lineage>
</organism>
<dbReference type="PANTHER" id="PTHR42305:SF1">
    <property type="entry name" value="MEMBRANE PROTEIN RV1733C-RELATED"/>
    <property type="match status" value="1"/>
</dbReference>
<evidence type="ECO:0008006" key="5">
    <source>
        <dbReference type="Google" id="ProtNLM"/>
    </source>
</evidence>
<dbReference type="Proteomes" id="UP001501414">
    <property type="component" value="Unassembled WGS sequence"/>
</dbReference>
<proteinExistence type="predicted"/>
<comment type="caution">
    <text evidence="3">The sequence shown here is derived from an EMBL/GenBank/DDBJ whole genome shotgun (WGS) entry which is preliminary data.</text>
</comment>
<keyword evidence="2" id="KW-1133">Transmembrane helix</keyword>
<name>A0ABN1XIQ8_9PSEU</name>
<dbReference type="RefSeq" id="WP_344017565.1">
    <property type="nucleotide sequence ID" value="NZ_BAAAJK010000001.1"/>
</dbReference>
<feature type="transmembrane region" description="Helical" evidence="2">
    <location>
        <begin position="32"/>
        <end position="52"/>
    </location>
</feature>
<accession>A0ABN1XIQ8</accession>
<protein>
    <recommendedName>
        <fullName evidence="5">Integral membrane protein</fullName>
    </recommendedName>
</protein>
<dbReference type="EMBL" id="BAAAJK010000001">
    <property type="protein sequence ID" value="GAA1379292.1"/>
    <property type="molecule type" value="Genomic_DNA"/>
</dbReference>
<evidence type="ECO:0000313" key="3">
    <source>
        <dbReference type="EMBL" id="GAA1379292.1"/>
    </source>
</evidence>
<keyword evidence="2" id="KW-0472">Membrane</keyword>
<evidence type="ECO:0000256" key="1">
    <source>
        <dbReference type="SAM" id="MobiDB-lite"/>
    </source>
</evidence>
<feature type="transmembrane region" description="Helical" evidence="2">
    <location>
        <begin position="145"/>
        <end position="169"/>
    </location>
</feature>
<dbReference type="PANTHER" id="PTHR42305">
    <property type="entry name" value="MEMBRANE PROTEIN RV1733C-RELATED"/>
    <property type="match status" value="1"/>
</dbReference>
<dbReference type="InterPro" id="IPR039708">
    <property type="entry name" value="MT1774/Rv1733c-like"/>
</dbReference>